<dbReference type="EMBL" id="CP014206">
    <property type="protein sequence ID" value="AMK10044.1"/>
    <property type="molecule type" value="Genomic_DNA"/>
</dbReference>
<feature type="transmembrane region" description="Helical" evidence="1">
    <location>
        <begin position="26"/>
        <end position="46"/>
    </location>
</feature>
<evidence type="ECO:0008006" key="6">
    <source>
        <dbReference type="Google" id="ProtNLM"/>
    </source>
</evidence>
<organism evidence="3 5">
    <name type="scientific">Pseudodesulfovibrio indicus</name>
    <dbReference type="NCBI Taxonomy" id="1716143"/>
    <lineage>
        <taxon>Bacteria</taxon>
        <taxon>Pseudomonadati</taxon>
        <taxon>Thermodesulfobacteriota</taxon>
        <taxon>Desulfovibrionia</taxon>
        <taxon>Desulfovibrionales</taxon>
        <taxon>Desulfovibrionaceae</taxon>
    </lineage>
</organism>
<evidence type="ECO:0000313" key="3">
    <source>
        <dbReference type="EMBL" id="TDT86988.1"/>
    </source>
</evidence>
<dbReference type="RefSeq" id="WP_066799755.1">
    <property type="nucleotide sequence ID" value="NZ_CP014206.1"/>
</dbReference>
<sequence length="175" mass="19341">MTHSKTQQGAESGVPRYRSGKASRRFLRNLVWVLVVGGLFLAGQAMRYSLNRAQLLEIREATDNLYRSVLGPDIGGSPFGRLQFEHGKLTAASRIGLDPLSVLAALSRPAGERVRLDGVTLTGTTGRVRGFFSGPEEGFMDYLERLSDDDRYLFSVYRSDPLDDGVLFTLTVEPK</sequence>
<dbReference type="KEGG" id="dej:AWY79_02395"/>
<dbReference type="Proteomes" id="UP000055611">
    <property type="component" value="Chromosome"/>
</dbReference>
<evidence type="ECO:0000313" key="5">
    <source>
        <dbReference type="Proteomes" id="UP000295506"/>
    </source>
</evidence>
<name>A0A126QJ76_9BACT</name>
<evidence type="ECO:0000256" key="1">
    <source>
        <dbReference type="SAM" id="Phobius"/>
    </source>
</evidence>
<proteinExistence type="predicted"/>
<keyword evidence="1" id="KW-0812">Transmembrane</keyword>
<reference evidence="3 5" key="2">
    <citation type="submission" date="2019-03" db="EMBL/GenBank/DDBJ databases">
        <title>Genomic Encyclopedia of Type Strains, Phase IV (KMG-IV): sequencing the most valuable type-strain genomes for metagenomic binning, comparative biology and taxonomic classification.</title>
        <authorList>
            <person name="Goeker M."/>
        </authorList>
    </citation>
    <scope>NUCLEOTIDE SEQUENCE [LARGE SCALE GENOMIC DNA]</scope>
    <source>
        <strain evidence="3 5">DSM 101483</strain>
    </source>
</reference>
<dbReference type="EMBL" id="SOBK01000010">
    <property type="protein sequence ID" value="TDT86988.1"/>
    <property type="molecule type" value="Genomic_DNA"/>
</dbReference>
<keyword evidence="1" id="KW-0472">Membrane</keyword>
<dbReference type="Proteomes" id="UP000295506">
    <property type="component" value="Unassembled WGS sequence"/>
</dbReference>
<evidence type="ECO:0000313" key="4">
    <source>
        <dbReference type="Proteomes" id="UP000055611"/>
    </source>
</evidence>
<dbReference type="OrthoDB" id="5460082at2"/>
<evidence type="ECO:0000313" key="2">
    <source>
        <dbReference type="EMBL" id="AMK10044.1"/>
    </source>
</evidence>
<keyword evidence="4" id="KW-1185">Reference proteome</keyword>
<dbReference type="AlphaFoldDB" id="A0A126QJ76"/>
<protein>
    <recommendedName>
        <fullName evidence="6">Fimbrial assembly protein</fullName>
    </recommendedName>
</protein>
<gene>
    <name evidence="2" type="ORF">AWY79_02395</name>
    <name evidence="3" type="ORF">EDC59_11069</name>
</gene>
<keyword evidence="1" id="KW-1133">Transmembrane helix</keyword>
<accession>A0A126QJ76</accession>
<reference evidence="2 4" key="1">
    <citation type="journal article" date="2016" name="Front. Microbiol.">
        <title>Genome Sequence of the Piezophilic, Mesophilic Sulfate-Reducing Bacterium Desulfovibrio indicus J2T.</title>
        <authorList>
            <person name="Cao J."/>
            <person name="Maignien L."/>
            <person name="Shao Z."/>
            <person name="Alain K."/>
            <person name="Jebbar M."/>
        </authorList>
    </citation>
    <scope>NUCLEOTIDE SEQUENCE [LARGE SCALE GENOMIC DNA]</scope>
    <source>
        <strain evidence="2 4">J2</strain>
    </source>
</reference>